<protein>
    <recommendedName>
        <fullName evidence="8">Ubiquinone biosynthesis protein</fullName>
    </recommendedName>
</protein>
<evidence type="ECO:0000313" key="11">
    <source>
        <dbReference type="Proteomes" id="UP001314263"/>
    </source>
</evidence>
<dbReference type="InterPro" id="IPR012762">
    <property type="entry name" value="Ubiq_biosynth_COQ9"/>
</dbReference>
<name>A0AAV1HVN2_9CHLO</name>
<dbReference type="FunFam" id="1.10.357.10:FF:000004">
    <property type="entry name" value="Ubiquinone biosynthesis protein COQ9, mitochondrial"/>
    <property type="match status" value="1"/>
</dbReference>
<comment type="pathway">
    <text evidence="2 8">Cofactor biosynthesis; ubiquinone biosynthesis.</text>
</comment>
<dbReference type="NCBIfam" id="TIGR02396">
    <property type="entry name" value="diverge_rpsU"/>
    <property type="match status" value="1"/>
</dbReference>
<evidence type="ECO:0000256" key="4">
    <source>
        <dbReference type="ARBA" id="ARBA00022688"/>
    </source>
</evidence>
<dbReference type="AlphaFoldDB" id="A0AAV1HVN2"/>
<evidence type="ECO:0000256" key="8">
    <source>
        <dbReference type="RuleBase" id="RU366063"/>
    </source>
</evidence>
<dbReference type="PANTHER" id="PTHR21427:SF19">
    <property type="entry name" value="UBIQUINONE BIOSYNTHESIS PROTEIN COQ9, MITOCHONDRIAL"/>
    <property type="match status" value="1"/>
</dbReference>
<dbReference type="GO" id="GO:0005743">
    <property type="term" value="C:mitochondrial inner membrane"/>
    <property type="evidence" value="ECO:0007669"/>
    <property type="project" value="TreeGrafter"/>
</dbReference>
<dbReference type="GO" id="GO:0008289">
    <property type="term" value="F:lipid binding"/>
    <property type="evidence" value="ECO:0007669"/>
    <property type="project" value="UniProtKB-UniRule"/>
</dbReference>
<comment type="similarity">
    <text evidence="3 8">Belongs to the COQ9 family.</text>
</comment>
<organism evidence="10 11">
    <name type="scientific">Coccomyxa viridis</name>
    <dbReference type="NCBI Taxonomy" id="1274662"/>
    <lineage>
        <taxon>Eukaryota</taxon>
        <taxon>Viridiplantae</taxon>
        <taxon>Chlorophyta</taxon>
        <taxon>core chlorophytes</taxon>
        <taxon>Trebouxiophyceae</taxon>
        <taxon>Trebouxiophyceae incertae sedis</taxon>
        <taxon>Coccomyxaceae</taxon>
        <taxon>Coccomyxa</taxon>
    </lineage>
</organism>
<evidence type="ECO:0000256" key="3">
    <source>
        <dbReference type="ARBA" id="ARBA00010766"/>
    </source>
</evidence>
<dbReference type="Pfam" id="PF08511">
    <property type="entry name" value="COQ9"/>
    <property type="match status" value="1"/>
</dbReference>
<gene>
    <name evidence="10" type="ORF">CVIRNUC_001722</name>
</gene>
<evidence type="ECO:0000256" key="6">
    <source>
        <dbReference type="ARBA" id="ARBA00023121"/>
    </source>
</evidence>
<dbReference type="EMBL" id="CAUYUE010000002">
    <property type="protein sequence ID" value="CAK0746843.1"/>
    <property type="molecule type" value="Genomic_DNA"/>
</dbReference>
<dbReference type="Gene3D" id="1.10.357.10">
    <property type="entry name" value="Tetracycline Repressor, domain 2"/>
    <property type="match status" value="1"/>
</dbReference>
<dbReference type="PANTHER" id="PTHR21427">
    <property type="entry name" value="UBIQUINONE BIOSYNTHESIS PROTEIN COQ9, MITOCHONDRIAL"/>
    <property type="match status" value="1"/>
</dbReference>
<accession>A0AAV1HVN2</accession>
<comment type="subcellular location">
    <subcellularLocation>
        <location evidence="1 8">Mitochondrion</location>
    </subcellularLocation>
</comment>
<evidence type="ECO:0000313" key="10">
    <source>
        <dbReference type="EMBL" id="CAK0746843.1"/>
    </source>
</evidence>
<reference evidence="10 11" key="1">
    <citation type="submission" date="2023-10" db="EMBL/GenBank/DDBJ databases">
        <authorList>
            <person name="Maclean D."/>
            <person name="Macfadyen A."/>
        </authorList>
    </citation>
    <scope>NUCLEOTIDE SEQUENCE [LARGE SCALE GENOMIC DNA]</scope>
</reference>
<evidence type="ECO:0000256" key="2">
    <source>
        <dbReference type="ARBA" id="ARBA00004749"/>
    </source>
</evidence>
<feature type="domain" description="COQ9 C-terminal" evidence="9">
    <location>
        <begin position="133"/>
        <end position="202"/>
    </location>
</feature>
<proteinExistence type="inferred from homology"/>
<evidence type="ECO:0000256" key="5">
    <source>
        <dbReference type="ARBA" id="ARBA00022946"/>
    </source>
</evidence>
<comment type="function">
    <text evidence="8">Membrane-associated protein that warps the membrane surface to access and bind aromatic isoprenes with high specificity, including ubiquinone (CoQ) isoprene intermediates and presents them directly to Coq7, therefore facilitating the Coq7-mediated hydroxylase step. Participates in the biosynthesis of coenzyme Q, also named ubiquinone, an essential lipid-soluble electron transporter for aerobic cellular respiration.</text>
</comment>
<sequence>MPEGMEDAGDEEQQESQVEMEMRLRLLESALKHVAKLGWSGAALQAGANDLGLSRAAAGVVPNGAAGLVEYFVNNCNQRLVDHLEDRADELGSMRTPQRVRLALQARLEMLIPVMDTWPQALAIQASPAHMGTMLKQRAQLVDDIWHACGDTATDYNWYTKRGLLAAVYAATELFMITDYSPGYADTWQSLDRRLADVKRFGSAATEVRKYSDGLLKSVGSMAVWAQEALVNAQKQRQQSHPS</sequence>
<evidence type="ECO:0000256" key="1">
    <source>
        <dbReference type="ARBA" id="ARBA00004173"/>
    </source>
</evidence>
<evidence type="ECO:0000256" key="7">
    <source>
        <dbReference type="ARBA" id="ARBA00023128"/>
    </source>
</evidence>
<dbReference type="GO" id="GO:0006744">
    <property type="term" value="P:ubiquinone biosynthetic process"/>
    <property type="evidence" value="ECO:0007669"/>
    <property type="project" value="UniProtKB-UniRule"/>
</dbReference>
<keyword evidence="11" id="KW-1185">Reference proteome</keyword>
<keyword evidence="6 8" id="KW-0446">Lipid-binding</keyword>
<dbReference type="Proteomes" id="UP001314263">
    <property type="component" value="Unassembled WGS sequence"/>
</dbReference>
<dbReference type="InterPro" id="IPR013718">
    <property type="entry name" value="COQ9_C"/>
</dbReference>
<evidence type="ECO:0000259" key="9">
    <source>
        <dbReference type="Pfam" id="PF08511"/>
    </source>
</evidence>
<keyword evidence="4 8" id="KW-0831">Ubiquinone biosynthesis</keyword>
<comment type="caution">
    <text evidence="10">The sequence shown here is derived from an EMBL/GenBank/DDBJ whole genome shotgun (WGS) entry which is preliminary data.</text>
</comment>
<keyword evidence="5" id="KW-0809">Transit peptide</keyword>
<keyword evidence="7 8" id="KW-0496">Mitochondrion</keyword>